<reference evidence="2 3" key="1">
    <citation type="journal article" date="2019" name="Mol. Ecol. Resour.">
        <title>Improving Illumina assemblies with Hi-C and long reads: an example with the North African dromedary.</title>
        <authorList>
            <person name="Elbers J.P."/>
            <person name="Rogers M.F."/>
            <person name="Perelman P.L."/>
            <person name="Proskuryakova A.A."/>
            <person name="Serdyukova N.A."/>
            <person name="Johnson W.E."/>
            <person name="Horin P."/>
            <person name="Corander J."/>
            <person name="Murphy D."/>
            <person name="Burger P.A."/>
        </authorList>
    </citation>
    <scope>NUCLEOTIDE SEQUENCE [LARGE SCALE GENOMIC DNA]</scope>
    <source>
        <strain evidence="2">Drom800</strain>
        <tissue evidence="2">Blood</tissue>
    </source>
</reference>
<proteinExistence type="predicted"/>
<sequence length="234" mass="26215">MLLDNGLLYVLCKTVAALNFKLEKHHLVTCRALCKPGCDKSQLCRLMSAPGVRVSIPSNEHRLLACNIQQLLIAVTVHACSSSGSQYLRVIEDLIVLLGYLQNSKNKRTQKFNPDIIDILSTPENAAQSQTSVSETEISEENIHHEQQPSAVHPFQKEMFTYLVEAFKTSMGSSKTSGPRQQWAKLLGSCKETFRVQLGRLLLHILSPAHPSQERKQIFGIVCEPNHQEILRDS</sequence>
<keyword evidence="3" id="KW-1185">Reference proteome</keyword>
<dbReference type="Proteomes" id="UP000299084">
    <property type="component" value="Unassembled WGS sequence"/>
</dbReference>
<protein>
    <submittedName>
        <fullName evidence="2">Lysosomal-trafficking regulator</fullName>
    </submittedName>
</protein>
<organism evidence="2 3">
    <name type="scientific">Camelus dromedarius</name>
    <name type="common">Dromedary</name>
    <name type="synonym">Arabian camel</name>
    <dbReference type="NCBI Taxonomy" id="9838"/>
    <lineage>
        <taxon>Eukaryota</taxon>
        <taxon>Metazoa</taxon>
        <taxon>Chordata</taxon>
        <taxon>Craniata</taxon>
        <taxon>Vertebrata</taxon>
        <taxon>Euteleostomi</taxon>
        <taxon>Mammalia</taxon>
        <taxon>Eutheria</taxon>
        <taxon>Laurasiatheria</taxon>
        <taxon>Artiodactyla</taxon>
        <taxon>Tylopoda</taxon>
        <taxon>Camelidae</taxon>
        <taxon>Camelus</taxon>
    </lineage>
</organism>
<evidence type="ECO:0000256" key="1">
    <source>
        <dbReference type="SAM" id="MobiDB-lite"/>
    </source>
</evidence>
<feature type="compositionally biased region" description="Polar residues" evidence="1">
    <location>
        <begin position="127"/>
        <end position="136"/>
    </location>
</feature>
<evidence type="ECO:0000313" key="2">
    <source>
        <dbReference type="EMBL" id="KAB1270855.1"/>
    </source>
</evidence>
<accession>A0A5N4DIC0</accession>
<comment type="caution">
    <text evidence="2">The sequence shown here is derived from an EMBL/GenBank/DDBJ whole genome shotgun (WGS) entry which is preliminary data.</text>
</comment>
<name>A0A5N4DIC0_CAMDR</name>
<evidence type="ECO:0000313" key="3">
    <source>
        <dbReference type="Proteomes" id="UP000299084"/>
    </source>
</evidence>
<dbReference type="EMBL" id="JWIN03000011">
    <property type="protein sequence ID" value="KAB1270855.1"/>
    <property type="molecule type" value="Genomic_DNA"/>
</dbReference>
<dbReference type="AlphaFoldDB" id="A0A5N4DIC0"/>
<gene>
    <name evidence="2" type="ORF">Cadr_000008779</name>
</gene>
<feature type="region of interest" description="Disordered" evidence="1">
    <location>
        <begin position="127"/>
        <end position="150"/>
    </location>
</feature>